<proteinExistence type="predicted"/>
<dbReference type="AlphaFoldDB" id="A0A8X6HNJ1"/>
<dbReference type="EMBL" id="BMAO01023620">
    <property type="protein sequence ID" value="GFQ89934.1"/>
    <property type="molecule type" value="Genomic_DNA"/>
</dbReference>
<evidence type="ECO:0000313" key="1">
    <source>
        <dbReference type="EMBL" id="GFQ89934.1"/>
    </source>
</evidence>
<evidence type="ECO:0000313" key="2">
    <source>
        <dbReference type="Proteomes" id="UP000887116"/>
    </source>
</evidence>
<comment type="caution">
    <text evidence="1">The sequence shown here is derived from an EMBL/GenBank/DDBJ whole genome shotgun (WGS) entry which is preliminary data.</text>
</comment>
<sequence>MRCCRRIEKNSELALLWILKKKRGTRRSKDNFEKIYRTVEAYLLKSGIDFTKTLSQSILHFEREDLKLPKLRKEKRIYQQTEGTNSIIFERISIMLQLICHAWQ</sequence>
<reference evidence="1" key="1">
    <citation type="submission" date="2020-07" db="EMBL/GenBank/DDBJ databases">
        <title>Multicomponent nature underlies the extraordinary mechanical properties of spider dragline silk.</title>
        <authorList>
            <person name="Kono N."/>
            <person name="Nakamura H."/>
            <person name="Mori M."/>
            <person name="Yoshida Y."/>
            <person name="Ohtoshi R."/>
            <person name="Malay A.D."/>
            <person name="Moran D.A.P."/>
            <person name="Tomita M."/>
            <person name="Numata K."/>
            <person name="Arakawa K."/>
        </authorList>
    </citation>
    <scope>NUCLEOTIDE SEQUENCE</scope>
</reference>
<dbReference type="Proteomes" id="UP000887116">
    <property type="component" value="Unassembled WGS sequence"/>
</dbReference>
<name>A0A8X6HNJ1_TRICU</name>
<protein>
    <submittedName>
        <fullName evidence="1">Uncharacterized protein</fullName>
    </submittedName>
</protein>
<accession>A0A8X6HNJ1</accession>
<keyword evidence="2" id="KW-1185">Reference proteome</keyword>
<gene>
    <name evidence="1" type="ORF">TNCT_590561</name>
</gene>
<organism evidence="1 2">
    <name type="scientific">Trichonephila clavata</name>
    <name type="common">Joro spider</name>
    <name type="synonym">Nephila clavata</name>
    <dbReference type="NCBI Taxonomy" id="2740835"/>
    <lineage>
        <taxon>Eukaryota</taxon>
        <taxon>Metazoa</taxon>
        <taxon>Ecdysozoa</taxon>
        <taxon>Arthropoda</taxon>
        <taxon>Chelicerata</taxon>
        <taxon>Arachnida</taxon>
        <taxon>Araneae</taxon>
        <taxon>Araneomorphae</taxon>
        <taxon>Entelegynae</taxon>
        <taxon>Araneoidea</taxon>
        <taxon>Nephilidae</taxon>
        <taxon>Trichonephila</taxon>
    </lineage>
</organism>